<reference evidence="3" key="1">
    <citation type="submission" date="2019-05" db="EMBL/GenBank/DDBJ databases">
        <title>Flavobacterium profundi sp. nov., isolated from a deep-sea seamount.</title>
        <authorList>
            <person name="Zhang D.-C."/>
        </authorList>
    </citation>
    <scope>NUCLEOTIDE SEQUENCE [LARGE SCALE GENOMIC DNA]</scope>
    <source>
        <strain evidence="3">TP390</strain>
    </source>
</reference>
<feature type="chain" id="PRO_5026246099" description="Anti-sigma factor" evidence="1">
    <location>
        <begin position="22"/>
        <end position="286"/>
    </location>
</feature>
<gene>
    <name evidence="2" type="ORF">GOQ30_02110</name>
</gene>
<evidence type="ECO:0000256" key="1">
    <source>
        <dbReference type="SAM" id="SignalP"/>
    </source>
</evidence>
<sequence>MKKLFLTLFVLSLFLTSCNNDDEVSSTSELKLNVTGLENLGANYKYEGWIIVEGSPISTGIFTVDDSGMLSQNSFVVDASNLAKATKFVLSIEPAIDPSPAPSNTKYLVGDFSGNTATVSTAVVGDFSNVSGNYFLGTPTNGNANPESGIWFLDDTSGSAMVGLNLPDLDAGWKYEGWIVTNGTVLSTGRFSSPNDSDEAAPYSGSQMAPPFPGEDFLMNAPAGLTFPGNLSGATVVISVEPEPDNSPMPFALKPLVHTIANPAVTGQTISMMTSLNTFPSGTVSR</sequence>
<evidence type="ECO:0000313" key="2">
    <source>
        <dbReference type="EMBL" id="MVO07958.1"/>
    </source>
</evidence>
<evidence type="ECO:0000313" key="3">
    <source>
        <dbReference type="Proteomes" id="UP000431264"/>
    </source>
</evidence>
<keyword evidence="1" id="KW-0732">Signal</keyword>
<dbReference type="PROSITE" id="PS51257">
    <property type="entry name" value="PROKAR_LIPOPROTEIN"/>
    <property type="match status" value="1"/>
</dbReference>
<comment type="caution">
    <text evidence="2">The sequence shown here is derived from an EMBL/GenBank/DDBJ whole genome shotgun (WGS) entry which is preliminary data.</text>
</comment>
<accession>A0A6I4IEI7</accession>
<organism evidence="2 3">
    <name type="scientific">Flavobacterium profundi</name>
    <dbReference type="NCBI Taxonomy" id="1774945"/>
    <lineage>
        <taxon>Bacteria</taxon>
        <taxon>Pseudomonadati</taxon>
        <taxon>Bacteroidota</taxon>
        <taxon>Flavobacteriia</taxon>
        <taxon>Flavobacteriales</taxon>
        <taxon>Flavobacteriaceae</taxon>
        <taxon>Flavobacterium</taxon>
    </lineage>
</organism>
<evidence type="ECO:0008006" key="4">
    <source>
        <dbReference type="Google" id="ProtNLM"/>
    </source>
</evidence>
<feature type="signal peptide" evidence="1">
    <location>
        <begin position="1"/>
        <end position="21"/>
    </location>
</feature>
<dbReference type="AlphaFoldDB" id="A0A6I4IEI7"/>
<keyword evidence="3" id="KW-1185">Reference proteome</keyword>
<dbReference type="RefSeq" id="WP_140996347.1">
    <property type="nucleotide sequence ID" value="NZ_VDCZ01000001.1"/>
</dbReference>
<dbReference type="Proteomes" id="UP000431264">
    <property type="component" value="Unassembled WGS sequence"/>
</dbReference>
<name>A0A6I4IEI7_9FLAO</name>
<proteinExistence type="predicted"/>
<protein>
    <recommendedName>
        <fullName evidence="4">Anti-sigma factor</fullName>
    </recommendedName>
</protein>
<dbReference type="EMBL" id="WQLW01000001">
    <property type="protein sequence ID" value="MVO07958.1"/>
    <property type="molecule type" value="Genomic_DNA"/>
</dbReference>
<dbReference type="OrthoDB" id="1115036at2"/>